<dbReference type="EMBL" id="JAACJJ010000006">
    <property type="protein sequence ID" value="KAF5328090.1"/>
    <property type="molecule type" value="Genomic_DNA"/>
</dbReference>
<proteinExistence type="predicted"/>
<reference evidence="1 2" key="1">
    <citation type="journal article" date="2020" name="ISME J.">
        <title>Uncovering the hidden diversity of litter-decomposition mechanisms in mushroom-forming fungi.</title>
        <authorList>
            <person name="Floudas D."/>
            <person name="Bentzer J."/>
            <person name="Ahren D."/>
            <person name="Johansson T."/>
            <person name="Persson P."/>
            <person name="Tunlid A."/>
        </authorList>
    </citation>
    <scope>NUCLEOTIDE SEQUENCE [LARGE SCALE GENOMIC DNA]</scope>
    <source>
        <strain evidence="1 2">CBS 101986</strain>
    </source>
</reference>
<accession>A0A8H5F8W5</accession>
<name>A0A8H5F8W5_9AGAR</name>
<sequence length="139" mass="15678">MLVLSDSHPTHASSTSTMTGCVGTIRFSPRYVAPSTGLYPRLPFTVAELFKRRASVTIPLQRRAADWTRVTSRTRNILHVMDGPRGLGSFVISRPSDQYPYQCASRYSPSTVHSLIILNPLHKFIVFDPYQRQRLSTIV</sequence>
<dbReference type="AlphaFoldDB" id="A0A8H5F8W5"/>
<comment type="caution">
    <text evidence="1">The sequence shown here is derived from an EMBL/GenBank/DDBJ whole genome shotgun (WGS) entry which is preliminary data.</text>
</comment>
<dbReference type="Proteomes" id="UP000567179">
    <property type="component" value="Unassembled WGS sequence"/>
</dbReference>
<protein>
    <submittedName>
        <fullName evidence="1">Uncharacterized protein</fullName>
    </submittedName>
</protein>
<gene>
    <name evidence="1" type="ORF">D9619_013661</name>
</gene>
<evidence type="ECO:0000313" key="2">
    <source>
        <dbReference type="Proteomes" id="UP000567179"/>
    </source>
</evidence>
<evidence type="ECO:0000313" key="1">
    <source>
        <dbReference type="EMBL" id="KAF5328090.1"/>
    </source>
</evidence>
<keyword evidence="2" id="KW-1185">Reference proteome</keyword>
<organism evidence="1 2">
    <name type="scientific">Psilocybe cf. subviscida</name>
    <dbReference type="NCBI Taxonomy" id="2480587"/>
    <lineage>
        <taxon>Eukaryota</taxon>
        <taxon>Fungi</taxon>
        <taxon>Dikarya</taxon>
        <taxon>Basidiomycota</taxon>
        <taxon>Agaricomycotina</taxon>
        <taxon>Agaricomycetes</taxon>
        <taxon>Agaricomycetidae</taxon>
        <taxon>Agaricales</taxon>
        <taxon>Agaricineae</taxon>
        <taxon>Strophariaceae</taxon>
        <taxon>Psilocybe</taxon>
    </lineage>
</organism>